<reference evidence="10 11" key="1">
    <citation type="submission" date="2018-11" db="EMBL/GenBank/DDBJ databases">
        <authorList>
            <person name="Kleinhagauer T."/>
            <person name="Glaeser S.P."/>
            <person name="Spergser J."/>
            <person name="Ruckert C."/>
            <person name="Kaempfer P."/>
            <person name="Busse H.-J."/>
        </authorList>
    </citation>
    <scope>NUCLEOTIDE SEQUENCE [LARGE SCALE GENOMIC DNA]</scope>
    <source>
        <strain evidence="10 11">812CH</strain>
    </source>
</reference>
<dbReference type="EMBL" id="CP033898">
    <property type="protein sequence ID" value="AZA08765.1"/>
    <property type="molecule type" value="Genomic_DNA"/>
</dbReference>
<evidence type="ECO:0000313" key="10">
    <source>
        <dbReference type="EMBL" id="AZA08765.1"/>
    </source>
</evidence>
<comment type="similarity">
    <text evidence="2">Belongs to the nitronate monooxygenase family. NMO class I subfamily.</text>
</comment>
<dbReference type="SUPFAM" id="SSF51412">
    <property type="entry name" value="Inosine monophosphate dehydrogenase (IMPDH)"/>
    <property type="match status" value="1"/>
</dbReference>
<evidence type="ECO:0000256" key="5">
    <source>
        <dbReference type="ARBA" id="ARBA00022643"/>
    </source>
</evidence>
<keyword evidence="3" id="KW-0216">Detoxification</keyword>
<keyword evidence="4" id="KW-0285">Flavoprotein</keyword>
<evidence type="ECO:0000313" key="11">
    <source>
        <dbReference type="Proteomes" id="UP000271426"/>
    </source>
</evidence>
<evidence type="ECO:0000256" key="6">
    <source>
        <dbReference type="ARBA" id="ARBA00023002"/>
    </source>
</evidence>
<dbReference type="PANTHER" id="PTHR42747">
    <property type="entry name" value="NITRONATE MONOOXYGENASE-RELATED"/>
    <property type="match status" value="1"/>
</dbReference>
<dbReference type="KEGG" id="cpso:CPPEL_03170"/>
<accession>A0A3G6ISX8</accession>
<dbReference type="PANTHER" id="PTHR42747:SF3">
    <property type="entry name" value="NITRONATE MONOOXYGENASE-RELATED"/>
    <property type="match status" value="1"/>
</dbReference>
<keyword evidence="5" id="KW-0288">FMN</keyword>
<keyword evidence="6 10" id="KW-0560">Oxidoreductase</keyword>
<name>A0A3G6ISX8_9CORY</name>
<sequence length="336" mass="35939">MNTDVLANLARPIVLAPMAGGPSTPELCAAVCNAGGFGFLASGYHSPDELSAQIARTRALTSRPFGVNLFVPGKRHDDTDAWLQYREHLSQLVDAPLPQSPTWSDDDYEKKVAVLVNASVPVVSFTFGNPTPEVADRLREQGSLIALNATTSEEVAAAAELGDVIIVQGKEAGGHRASPLDEAHGANYSTKELLNMATDYGLPVIAAGGVATAQDVRALIRLGAKAVQVGTRFLTAEEAGTKSTHRAALLNLERETVLTRSFSGRTARAIRNEWTDALTKFSPSLYPEVHYLTAEARKQANAQGNFEHLNLWAGTGYRSCTQASAEEIVQELSAEL</sequence>
<comment type="catalytic activity">
    <reaction evidence="9">
        <text>3 propionate 3-nitronate + 3 O2 + H2O = 3 3-oxopropanoate + 2 nitrate + nitrite + H2O2 + 3 H(+)</text>
        <dbReference type="Rhea" id="RHEA:57332"/>
        <dbReference type="ChEBI" id="CHEBI:15377"/>
        <dbReference type="ChEBI" id="CHEBI:15378"/>
        <dbReference type="ChEBI" id="CHEBI:15379"/>
        <dbReference type="ChEBI" id="CHEBI:16240"/>
        <dbReference type="ChEBI" id="CHEBI:16301"/>
        <dbReference type="ChEBI" id="CHEBI:17632"/>
        <dbReference type="ChEBI" id="CHEBI:33190"/>
        <dbReference type="ChEBI" id="CHEBI:136067"/>
    </reaction>
</comment>
<organism evidence="10 11">
    <name type="scientific">Corynebacterium pseudopelargi</name>
    <dbReference type="NCBI Taxonomy" id="2080757"/>
    <lineage>
        <taxon>Bacteria</taxon>
        <taxon>Bacillati</taxon>
        <taxon>Actinomycetota</taxon>
        <taxon>Actinomycetes</taxon>
        <taxon>Mycobacteriales</taxon>
        <taxon>Corynebacteriaceae</taxon>
        <taxon>Corynebacterium</taxon>
    </lineage>
</organism>
<evidence type="ECO:0000256" key="2">
    <source>
        <dbReference type="ARBA" id="ARBA00009881"/>
    </source>
</evidence>
<dbReference type="AlphaFoldDB" id="A0A3G6ISX8"/>
<keyword evidence="7 10" id="KW-0503">Monooxygenase</keyword>
<keyword evidence="11" id="KW-1185">Reference proteome</keyword>
<dbReference type="InterPro" id="IPR004136">
    <property type="entry name" value="NMO"/>
</dbReference>
<dbReference type="RefSeq" id="WP_123959765.1">
    <property type="nucleotide sequence ID" value="NZ_CP033898.1"/>
</dbReference>
<dbReference type="CDD" id="cd04730">
    <property type="entry name" value="NPD_like"/>
    <property type="match status" value="1"/>
</dbReference>
<dbReference type="Proteomes" id="UP000271426">
    <property type="component" value="Chromosome"/>
</dbReference>
<comment type="cofactor">
    <cofactor evidence="1">
        <name>FMN</name>
        <dbReference type="ChEBI" id="CHEBI:58210"/>
    </cofactor>
</comment>
<proteinExistence type="inferred from homology"/>
<evidence type="ECO:0000256" key="8">
    <source>
        <dbReference type="ARBA" id="ARBA00031155"/>
    </source>
</evidence>
<evidence type="ECO:0000256" key="7">
    <source>
        <dbReference type="ARBA" id="ARBA00023033"/>
    </source>
</evidence>
<dbReference type="Pfam" id="PF03060">
    <property type="entry name" value="NMO"/>
    <property type="match status" value="1"/>
</dbReference>
<dbReference type="GO" id="GO:0018580">
    <property type="term" value="F:nitronate monooxygenase activity"/>
    <property type="evidence" value="ECO:0007669"/>
    <property type="project" value="InterPro"/>
</dbReference>
<dbReference type="OrthoDB" id="9778912at2"/>
<evidence type="ECO:0000256" key="3">
    <source>
        <dbReference type="ARBA" id="ARBA00022575"/>
    </source>
</evidence>
<protein>
    <recommendedName>
        <fullName evidence="8">Propionate 3-nitronate monooxygenase</fullName>
    </recommendedName>
</protein>
<dbReference type="Gene3D" id="3.20.20.70">
    <property type="entry name" value="Aldolase class I"/>
    <property type="match status" value="1"/>
</dbReference>
<dbReference type="InterPro" id="IPR013785">
    <property type="entry name" value="Aldolase_TIM"/>
</dbReference>
<dbReference type="GO" id="GO:0009636">
    <property type="term" value="P:response to toxic substance"/>
    <property type="evidence" value="ECO:0007669"/>
    <property type="project" value="UniProtKB-KW"/>
</dbReference>
<evidence type="ECO:0000256" key="9">
    <source>
        <dbReference type="ARBA" id="ARBA00049401"/>
    </source>
</evidence>
<evidence type="ECO:0000256" key="4">
    <source>
        <dbReference type="ARBA" id="ARBA00022630"/>
    </source>
</evidence>
<gene>
    <name evidence="10" type="ORF">CPPEL_03170</name>
</gene>
<evidence type="ECO:0000256" key="1">
    <source>
        <dbReference type="ARBA" id="ARBA00001917"/>
    </source>
</evidence>